<accession>A0ACB7ZDD1</accession>
<proteinExistence type="predicted"/>
<dbReference type="EMBL" id="CM037162">
    <property type="protein sequence ID" value="KAH7863918.1"/>
    <property type="molecule type" value="Genomic_DNA"/>
</dbReference>
<protein>
    <submittedName>
        <fullName evidence="1">Uncharacterized protein</fullName>
    </submittedName>
</protein>
<dbReference type="Proteomes" id="UP000828048">
    <property type="component" value="Chromosome 12"/>
</dbReference>
<evidence type="ECO:0000313" key="1">
    <source>
        <dbReference type="EMBL" id="KAH7863918.1"/>
    </source>
</evidence>
<name>A0ACB7ZDD1_9ERIC</name>
<comment type="caution">
    <text evidence="1">The sequence shown here is derived from an EMBL/GenBank/DDBJ whole genome shotgun (WGS) entry which is preliminary data.</text>
</comment>
<sequence length="415" mass="46831">MARTKRPAKPSDKLSKRRRQDSDGETSSEEYEPTQGNRSGAKKPSKRTHEEVVADDRKAWLEGFKLKRGKNERQVNERDLGEDLGVTEIRQEGLEQWFEPVPGYNLKSIKEFYKTMKVEKEGDEPVKIKAKVAGKLIQVTPDHIAEQLKYTRPDPKTINYPGEEQLTDQLIKNFLYEKPNEKLHPINPGRFLDDIRILNKAIHANLYPKGKDTKPSRKSLELMASFVDQDTTADWAHFILRQMVDYLNTAAGDIRMWFPCLITKLCHSQGVKGPGYSKMEPLEGGVIDSTTLERSKAQTKNKNVEVPKANPSSAPDVSASTVPPPPSEPKLPVPPPEGSEATKGCKQCSEQLATVLKKLDKIEKENKLARHNREWQNKVLEGLSGQRYDVPPELLVEDSDDKKEDEDVPDVGCGD</sequence>
<keyword evidence="2" id="KW-1185">Reference proteome</keyword>
<evidence type="ECO:0000313" key="2">
    <source>
        <dbReference type="Proteomes" id="UP000828048"/>
    </source>
</evidence>
<organism evidence="1 2">
    <name type="scientific">Vaccinium darrowii</name>
    <dbReference type="NCBI Taxonomy" id="229202"/>
    <lineage>
        <taxon>Eukaryota</taxon>
        <taxon>Viridiplantae</taxon>
        <taxon>Streptophyta</taxon>
        <taxon>Embryophyta</taxon>
        <taxon>Tracheophyta</taxon>
        <taxon>Spermatophyta</taxon>
        <taxon>Magnoliopsida</taxon>
        <taxon>eudicotyledons</taxon>
        <taxon>Gunneridae</taxon>
        <taxon>Pentapetalae</taxon>
        <taxon>asterids</taxon>
        <taxon>Ericales</taxon>
        <taxon>Ericaceae</taxon>
        <taxon>Vaccinioideae</taxon>
        <taxon>Vaccinieae</taxon>
        <taxon>Vaccinium</taxon>
    </lineage>
</organism>
<reference evidence="1 2" key="1">
    <citation type="journal article" date="2021" name="Hortic Res">
        <title>High-quality reference genome and annotation aids understanding of berry development for evergreen blueberry (Vaccinium darrowii).</title>
        <authorList>
            <person name="Yu J."/>
            <person name="Hulse-Kemp A.M."/>
            <person name="Babiker E."/>
            <person name="Staton M."/>
        </authorList>
    </citation>
    <scope>NUCLEOTIDE SEQUENCE [LARGE SCALE GENOMIC DNA]</scope>
    <source>
        <strain evidence="2">cv. NJ 8807/NJ 8810</strain>
        <tissue evidence="1">Young leaf</tissue>
    </source>
</reference>
<gene>
    <name evidence="1" type="ORF">Vadar_023512</name>
</gene>